<gene>
    <name evidence="3" type="ORF">NCTC11179_00714</name>
</gene>
<dbReference type="EMBL" id="UGQL01000001">
    <property type="protein sequence ID" value="STZ27181.1"/>
    <property type="molecule type" value="Genomic_DNA"/>
</dbReference>
<dbReference type="PROSITE" id="PS51257">
    <property type="entry name" value="PROKAR_LIPOPROTEIN"/>
    <property type="match status" value="1"/>
</dbReference>
<reference evidence="3 4" key="1">
    <citation type="submission" date="2018-06" db="EMBL/GenBank/DDBJ databases">
        <authorList>
            <consortium name="Pathogen Informatics"/>
            <person name="Doyle S."/>
        </authorList>
    </citation>
    <scope>NUCLEOTIDE SEQUENCE [LARGE SCALE GENOMIC DNA]</scope>
    <source>
        <strain evidence="3 4">NCTC11179</strain>
    </source>
</reference>
<sequence length="193" mass="22404">MKLHTKTLFSAFFMLVLLASCKDRPNAKEPEKIAKEQNKANQQHTVEQKNADYSSYLVDVVHDQLFEVELGKLGKRKSNNEKLRDFAGELEKHHESRLQKLNALASDMMYAVPHNLSDKQWDEIQDLEKTNAKNFDQKWLEIVISKHNKAADVLIDAINNVDNYNMRTQLNETLQEVRSHLEAATFIKNKQLK</sequence>
<dbReference type="Pfam" id="PF13628">
    <property type="entry name" value="DUF4142"/>
    <property type="match status" value="1"/>
</dbReference>
<dbReference type="InterPro" id="IPR025419">
    <property type="entry name" value="DUF4142"/>
</dbReference>
<dbReference type="InterPro" id="IPR012347">
    <property type="entry name" value="Ferritin-like"/>
</dbReference>
<dbReference type="Proteomes" id="UP000255024">
    <property type="component" value="Unassembled WGS sequence"/>
</dbReference>
<evidence type="ECO:0000259" key="2">
    <source>
        <dbReference type="Pfam" id="PF13628"/>
    </source>
</evidence>
<protein>
    <submittedName>
        <fullName evidence="3">Predicted outer membrane protein</fullName>
    </submittedName>
</protein>
<dbReference type="RefSeq" id="WP_115090166.1">
    <property type="nucleotide sequence ID" value="NZ_CP068107.1"/>
</dbReference>
<feature type="chain" id="PRO_5016598032" evidence="1">
    <location>
        <begin position="20"/>
        <end position="193"/>
    </location>
</feature>
<keyword evidence="1" id="KW-0732">Signal</keyword>
<dbReference type="Gene3D" id="1.20.1260.10">
    <property type="match status" value="1"/>
</dbReference>
<dbReference type="AlphaFoldDB" id="A0A378RLM6"/>
<feature type="domain" description="DUF4142" evidence="2">
    <location>
        <begin position="56"/>
        <end position="184"/>
    </location>
</feature>
<name>A0A378RLM6_MYROD</name>
<accession>A0A378RLM6</accession>
<dbReference type="PANTHER" id="PTHR38593">
    <property type="entry name" value="BLR2558 PROTEIN"/>
    <property type="match status" value="1"/>
</dbReference>
<proteinExistence type="predicted"/>
<feature type="signal peptide" evidence="1">
    <location>
        <begin position="1"/>
        <end position="19"/>
    </location>
</feature>
<dbReference type="PANTHER" id="PTHR38593:SF1">
    <property type="entry name" value="BLR2558 PROTEIN"/>
    <property type="match status" value="1"/>
</dbReference>
<evidence type="ECO:0000313" key="3">
    <source>
        <dbReference type="EMBL" id="STZ27181.1"/>
    </source>
</evidence>
<evidence type="ECO:0000256" key="1">
    <source>
        <dbReference type="SAM" id="SignalP"/>
    </source>
</evidence>
<keyword evidence="4" id="KW-1185">Reference proteome</keyword>
<organism evidence="3 4">
    <name type="scientific">Myroides odoratus</name>
    <name type="common">Flavobacterium odoratum</name>
    <dbReference type="NCBI Taxonomy" id="256"/>
    <lineage>
        <taxon>Bacteria</taxon>
        <taxon>Pseudomonadati</taxon>
        <taxon>Bacteroidota</taxon>
        <taxon>Flavobacteriia</taxon>
        <taxon>Flavobacteriales</taxon>
        <taxon>Flavobacteriaceae</taxon>
        <taxon>Myroides</taxon>
    </lineage>
</organism>
<evidence type="ECO:0000313" key="4">
    <source>
        <dbReference type="Proteomes" id="UP000255024"/>
    </source>
</evidence>